<protein>
    <submittedName>
        <fullName evidence="1">Uncharacterized protein</fullName>
    </submittedName>
</protein>
<dbReference type="Proteomes" id="UP000030136">
    <property type="component" value="Unassembled WGS sequence"/>
</dbReference>
<gene>
    <name evidence="1" type="ORF">HQ38_09215</name>
</gene>
<comment type="caution">
    <text evidence="1">The sequence shown here is derived from an EMBL/GenBank/DDBJ whole genome shotgun (WGS) entry which is preliminary data.</text>
</comment>
<accession>A0AB34PFX5</accession>
<proteinExistence type="predicted"/>
<organism evidence="1 2">
    <name type="scientific">Porphyromonas crevioricanis</name>
    <dbReference type="NCBI Taxonomy" id="393921"/>
    <lineage>
        <taxon>Bacteria</taxon>
        <taxon>Pseudomonadati</taxon>
        <taxon>Bacteroidota</taxon>
        <taxon>Bacteroidia</taxon>
        <taxon>Bacteroidales</taxon>
        <taxon>Porphyromonadaceae</taxon>
        <taxon>Porphyromonas</taxon>
    </lineage>
</organism>
<dbReference type="EMBL" id="JQJC01000028">
    <property type="protein sequence ID" value="KGN93172.1"/>
    <property type="molecule type" value="Genomic_DNA"/>
</dbReference>
<name>A0AB34PFX5_9PORP</name>
<reference evidence="1 2" key="1">
    <citation type="submission" date="2014-08" db="EMBL/GenBank/DDBJ databases">
        <title>Porphyromonas crevioricanis strain:COT-253_OH1447 Genome sequencing.</title>
        <authorList>
            <person name="Wallis C."/>
            <person name="Deusch O."/>
            <person name="O'Flynn C."/>
            <person name="Davis I."/>
            <person name="Jospin G."/>
            <person name="Darling A.E."/>
            <person name="Coil D.A."/>
            <person name="Alexiev A."/>
            <person name="Horsfall A."/>
            <person name="Kirkwood N."/>
            <person name="Harris S."/>
            <person name="Eisen J.A."/>
        </authorList>
    </citation>
    <scope>NUCLEOTIDE SEQUENCE [LARGE SCALE GENOMIC DNA]</scope>
    <source>
        <strain evidence="2">COT-253 OH1447</strain>
    </source>
</reference>
<evidence type="ECO:0000313" key="1">
    <source>
        <dbReference type="EMBL" id="KGN93172.1"/>
    </source>
</evidence>
<dbReference type="AlphaFoldDB" id="A0AB34PFX5"/>
<sequence>MSNTMKRLYPDAYKTIETYRMEALQRVVLGGLPNENRVRSEIKKILTDTAKNRFVYRIEISGWEQSNMDGIRRAEASTVMLWDGVLIETDNTGAIIRIINQNEIAEKWYRMRPQVEKNLTFLENKAEVLASIDNLCIAPEELKTVFEESDMGTLLFPPMYNCLEKPGDSIEQHKSYHDFFGKVSLPIRIITTLKRWDILKDKVTIIREGQLDEPIFDHREMARHFKVLADDLSIKAGKPILRYVETFDLDGYRWITHSGLVFSVEIPNLFHYEKILRLTHLPKGE</sequence>
<evidence type="ECO:0000313" key="2">
    <source>
        <dbReference type="Proteomes" id="UP000030136"/>
    </source>
</evidence>